<proteinExistence type="predicted"/>
<protein>
    <recommendedName>
        <fullName evidence="4">Plant thionin family protein</fullName>
    </recommendedName>
</protein>
<reference evidence="2 3" key="1">
    <citation type="submission" date="2022-03" db="EMBL/GenBank/DDBJ databases">
        <authorList>
            <person name="Nunn A."/>
            <person name="Chopra R."/>
            <person name="Nunn A."/>
            <person name="Contreras Garrido A."/>
        </authorList>
    </citation>
    <scope>NUCLEOTIDE SEQUENCE [LARGE SCALE GENOMIC DNA]</scope>
</reference>
<feature type="chain" id="PRO_5043953339" description="Plant thionin family protein" evidence="1">
    <location>
        <begin position="27"/>
        <end position="65"/>
    </location>
</feature>
<dbReference type="Proteomes" id="UP000836841">
    <property type="component" value="Chromosome 5"/>
</dbReference>
<evidence type="ECO:0000313" key="2">
    <source>
        <dbReference type="EMBL" id="CAH2065245.1"/>
    </source>
</evidence>
<evidence type="ECO:0008006" key="4">
    <source>
        <dbReference type="Google" id="ProtNLM"/>
    </source>
</evidence>
<organism evidence="2 3">
    <name type="scientific">Thlaspi arvense</name>
    <name type="common">Field penny-cress</name>
    <dbReference type="NCBI Taxonomy" id="13288"/>
    <lineage>
        <taxon>Eukaryota</taxon>
        <taxon>Viridiplantae</taxon>
        <taxon>Streptophyta</taxon>
        <taxon>Embryophyta</taxon>
        <taxon>Tracheophyta</taxon>
        <taxon>Spermatophyta</taxon>
        <taxon>Magnoliopsida</taxon>
        <taxon>eudicotyledons</taxon>
        <taxon>Gunneridae</taxon>
        <taxon>Pentapetalae</taxon>
        <taxon>rosids</taxon>
        <taxon>malvids</taxon>
        <taxon>Brassicales</taxon>
        <taxon>Brassicaceae</taxon>
        <taxon>Thlaspideae</taxon>
        <taxon>Thlaspi</taxon>
    </lineage>
</organism>
<accession>A0AAU9SHM2</accession>
<feature type="signal peptide" evidence="1">
    <location>
        <begin position="1"/>
        <end position="26"/>
    </location>
</feature>
<dbReference type="AlphaFoldDB" id="A0AAU9SHM2"/>
<sequence>MGIKKCIVLMTVVAIVMAAMVAEVEGLSCMDKCMFECGLILMPQKACEEKCLRKCHIPPGRRLLE</sequence>
<keyword evidence="1" id="KW-0732">Signal</keyword>
<name>A0AAU9SHM2_THLAR</name>
<keyword evidence="3" id="KW-1185">Reference proteome</keyword>
<evidence type="ECO:0000256" key="1">
    <source>
        <dbReference type="SAM" id="SignalP"/>
    </source>
</evidence>
<gene>
    <name evidence="2" type="ORF">TAV2_LOCUS16721</name>
</gene>
<dbReference type="EMBL" id="OU466861">
    <property type="protein sequence ID" value="CAH2065245.1"/>
    <property type="molecule type" value="Genomic_DNA"/>
</dbReference>
<evidence type="ECO:0000313" key="3">
    <source>
        <dbReference type="Proteomes" id="UP000836841"/>
    </source>
</evidence>